<reference evidence="2 3" key="1">
    <citation type="journal article" date="2008" name="PLoS Genet.">
        <title>Genomic islands in the pathogenic filamentous fungus Aspergillus fumigatus.</title>
        <authorList>
            <person name="Fedorova N.D."/>
            <person name="Khaldi N."/>
            <person name="Joardar V.S."/>
            <person name="Maiti R."/>
            <person name="Amedeo P."/>
            <person name="Anderson M.J."/>
            <person name="Crabtree J."/>
            <person name="Silva J.C."/>
            <person name="Badger J.H."/>
            <person name="Albarraq A."/>
            <person name="Angiuoli S."/>
            <person name="Bussey H."/>
            <person name="Bowyer P."/>
            <person name="Cotty P.J."/>
            <person name="Dyer P.S."/>
            <person name="Egan A."/>
            <person name="Galens K."/>
            <person name="Fraser-Liggett C.M."/>
            <person name="Haas B.J."/>
            <person name="Inman J.M."/>
            <person name="Kent R."/>
            <person name="Lemieux S."/>
            <person name="Malavazi I."/>
            <person name="Orvis J."/>
            <person name="Roemer T."/>
            <person name="Ronning C.M."/>
            <person name="Sundaram J.P."/>
            <person name="Sutton G."/>
            <person name="Turner G."/>
            <person name="Venter J.C."/>
            <person name="White O.R."/>
            <person name="Whitty B.R."/>
            <person name="Youngman P."/>
            <person name="Wolfe K.H."/>
            <person name="Goldman G.H."/>
            <person name="Wortman J.R."/>
            <person name="Jiang B."/>
            <person name="Denning D.W."/>
            <person name="Nierman W.C."/>
        </authorList>
    </citation>
    <scope>NUCLEOTIDE SEQUENCE [LARGE SCALE GENOMIC DNA]</scope>
    <source>
        <strain evidence="3">ATCC 1007 / CBS 513.65 / DSM 816 / NCTC 3887 / NRRL 1</strain>
    </source>
</reference>
<evidence type="ECO:0000313" key="3">
    <source>
        <dbReference type="Proteomes" id="UP000006701"/>
    </source>
</evidence>
<dbReference type="KEGG" id="act:ACLA_014010"/>
<dbReference type="RefSeq" id="XP_001274390.1">
    <property type="nucleotide sequence ID" value="XM_001274389.1"/>
</dbReference>
<keyword evidence="3" id="KW-1185">Reference proteome</keyword>
<evidence type="ECO:0000313" key="2">
    <source>
        <dbReference type="EMBL" id="EAW12964.1"/>
    </source>
</evidence>
<feature type="region of interest" description="Disordered" evidence="1">
    <location>
        <begin position="81"/>
        <end position="121"/>
    </location>
</feature>
<feature type="region of interest" description="Disordered" evidence="1">
    <location>
        <begin position="279"/>
        <end position="321"/>
    </location>
</feature>
<evidence type="ECO:0000256" key="1">
    <source>
        <dbReference type="SAM" id="MobiDB-lite"/>
    </source>
</evidence>
<name>A1CB46_ASPCL</name>
<dbReference type="EMBL" id="DS027049">
    <property type="protein sequence ID" value="EAW12964.1"/>
    <property type="molecule type" value="Genomic_DNA"/>
</dbReference>
<dbReference type="OrthoDB" id="3886346at2759"/>
<accession>A1CB46</accession>
<dbReference type="OMA" id="VCSIHTD"/>
<dbReference type="Proteomes" id="UP000006701">
    <property type="component" value="Unassembled WGS sequence"/>
</dbReference>
<dbReference type="GeneID" id="4706272"/>
<proteinExistence type="predicted"/>
<protein>
    <submittedName>
        <fullName evidence="2">Uncharacterized protein</fullName>
    </submittedName>
</protein>
<feature type="region of interest" description="Disordered" evidence="1">
    <location>
        <begin position="201"/>
        <end position="221"/>
    </location>
</feature>
<dbReference type="eggNOG" id="ENOG502S4MP">
    <property type="taxonomic scope" value="Eukaryota"/>
</dbReference>
<dbReference type="HOGENOM" id="CLU_041458_0_1_1"/>
<dbReference type="STRING" id="344612.A1CB46"/>
<gene>
    <name evidence="2" type="ORF">ACLA_014010</name>
</gene>
<organism evidence="2 3">
    <name type="scientific">Aspergillus clavatus (strain ATCC 1007 / CBS 513.65 / DSM 816 / NCTC 3887 / NRRL 1 / QM 1276 / 107)</name>
    <dbReference type="NCBI Taxonomy" id="344612"/>
    <lineage>
        <taxon>Eukaryota</taxon>
        <taxon>Fungi</taxon>
        <taxon>Dikarya</taxon>
        <taxon>Ascomycota</taxon>
        <taxon>Pezizomycotina</taxon>
        <taxon>Eurotiomycetes</taxon>
        <taxon>Eurotiomycetidae</taxon>
        <taxon>Eurotiales</taxon>
        <taxon>Aspergillaceae</taxon>
        <taxon>Aspergillus</taxon>
        <taxon>Aspergillus subgen. Fumigati</taxon>
    </lineage>
</organism>
<dbReference type="VEuPathDB" id="FungiDB:ACLA_014010"/>
<dbReference type="AlphaFoldDB" id="A1CB46"/>
<sequence>MPPTMDALGAFSYMSDNLPSWIGRVSELAAHTAAKHREYTEAYKKYATVRPRRRKNSSVCSIRTEEICPSALDCGSSIEATQGTPAAGPRPLTSQIRLINNPRKRSADEDSSPDSTEESAGFVSIRHNVVIHYDGHTQKLLEEMVRNIGTARNNVRRGKMSQISLGGVRSGAFGREARVNRPPPVMPSQLESPDGELLAGIRSARNRGPPPGEASQQRGPLRETAFDIADKQLELLHSLCETAAYQVLRYGDCSTELAAVVEKFRILLELATREVQRLKPDVPPETNEEPEAALTVSTGKPNADSHSDKPHASGIEEIEVDDASSISMESIDIKAFRANRLRA</sequence>